<keyword evidence="4" id="KW-0732">Signal</keyword>
<dbReference type="PROSITE" id="PS51779">
    <property type="entry name" value="POTRA"/>
    <property type="match status" value="1"/>
</dbReference>
<keyword evidence="7" id="KW-1185">Reference proteome</keyword>
<evidence type="ECO:0000256" key="1">
    <source>
        <dbReference type="ARBA" id="ARBA00004370"/>
    </source>
</evidence>
<dbReference type="Pfam" id="PF07244">
    <property type="entry name" value="POTRA"/>
    <property type="match status" value="1"/>
</dbReference>
<keyword evidence="2" id="KW-0472">Membrane</keyword>
<evidence type="ECO:0000256" key="3">
    <source>
        <dbReference type="SAM" id="MobiDB-lite"/>
    </source>
</evidence>
<feature type="compositionally biased region" description="Polar residues" evidence="3">
    <location>
        <begin position="520"/>
        <end position="531"/>
    </location>
</feature>
<evidence type="ECO:0000259" key="5">
    <source>
        <dbReference type="PROSITE" id="PS51779"/>
    </source>
</evidence>
<dbReference type="RefSeq" id="WP_119766924.1">
    <property type="nucleotide sequence ID" value="NZ_QYUJ01000030.1"/>
</dbReference>
<evidence type="ECO:0000313" key="7">
    <source>
        <dbReference type="Proteomes" id="UP000286287"/>
    </source>
</evidence>
<protein>
    <submittedName>
        <fullName evidence="6">Outer membrane protein assembly factor</fullName>
    </submittedName>
</protein>
<name>A0A418V005_9DEIO</name>
<organism evidence="6 7">
    <name type="scientific">Deinococcus cavernae</name>
    <dbReference type="NCBI Taxonomy" id="2320857"/>
    <lineage>
        <taxon>Bacteria</taxon>
        <taxon>Thermotogati</taxon>
        <taxon>Deinococcota</taxon>
        <taxon>Deinococci</taxon>
        <taxon>Deinococcales</taxon>
        <taxon>Deinococcaceae</taxon>
        <taxon>Deinococcus</taxon>
    </lineage>
</organism>
<dbReference type="AlphaFoldDB" id="A0A418V005"/>
<evidence type="ECO:0000313" key="6">
    <source>
        <dbReference type="EMBL" id="RJF69064.1"/>
    </source>
</evidence>
<dbReference type="InterPro" id="IPR000184">
    <property type="entry name" value="Bac_surfAg_D15"/>
</dbReference>
<dbReference type="EMBL" id="QYUJ01000030">
    <property type="protein sequence ID" value="RJF69064.1"/>
    <property type="molecule type" value="Genomic_DNA"/>
</dbReference>
<dbReference type="Gene3D" id="3.10.20.310">
    <property type="entry name" value="membrane protein fhac"/>
    <property type="match status" value="1"/>
</dbReference>
<dbReference type="Pfam" id="PF01103">
    <property type="entry name" value="Omp85"/>
    <property type="match status" value="1"/>
</dbReference>
<dbReference type="Gene3D" id="2.40.160.50">
    <property type="entry name" value="membrane protein fhac: a member of the omp85/tpsb transporter family"/>
    <property type="match status" value="1"/>
</dbReference>
<feature type="chain" id="PRO_5019432732" evidence="4">
    <location>
        <begin position="22"/>
        <end position="795"/>
    </location>
</feature>
<proteinExistence type="predicted"/>
<comment type="caution">
    <text evidence="6">The sequence shown here is derived from an EMBL/GenBank/DDBJ whole genome shotgun (WGS) entry which is preliminary data.</text>
</comment>
<evidence type="ECO:0000256" key="4">
    <source>
        <dbReference type="SAM" id="SignalP"/>
    </source>
</evidence>
<reference evidence="6 7" key="1">
    <citation type="submission" date="2018-09" db="EMBL/GenBank/DDBJ databases">
        <authorList>
            <person name="Zhu H."/>
        </authorList>
    </citation>
    <scope>NUCLEOTIDE SEQUENCE [LARGE SCALE GENOMIC DNA]</scope>
    <source>
        <strain evidence="6 7">K2S05-167</strain>
    </source>
</reference>
<evidence type="ECO:0000256" key="2">
    <source>
        <dbReference type="ARBA" id="ARBA00023136"/>
    </source>
</evidence>
<dbReference type="Proteomes" id="UP000286287">
    <property type="component" value="Unassembled WGS sequence"/>
</dbReference>
<comment type="subcellular location">
    <subcellularLocation>
        <location evidence="1">Membrane</location>
    </subcellularLocation>
</comment>
<sequence>MKTPCAALLTLSLLAAPTAQAQTTSPSTPAPATTTQTVTIASVELRGFTVFDPAQIRAALAERLGIKPGASVSVQTLETGRQLLAQSYPQQHSLFTPEVKLSQAAGQNGTVVTYTVDESAALNRVEISGVTLVGQDVVRQAFGPLQQARRLTPSGYQAALTQLAQAYSRRGIAFDAPGVQASLTAGVLKVTVTEPFVQAVETGTIKTSAAPTLQTRAGQPLQPALLNADARALSNASGRAVSWQAAPVSGSLGQMRVTFFHADDAASDRVSRIMVQGNTSVPTADILKVLRTQVGDVASAQLAQQDYFAIQNLYDERGLALSATEDSLDFQGGVLTFSLHEARIGAYQFNWEGGQPLIDEKVLARQLPAAGRAFNRAELQRALSSVDGYDNFTLVSRDARALDPQHPENLTVVLHFAPRKQGIPVGLAAAYDSQNGLGGEFTYTSNNVLRSGNAFRAALGANANDVGQRLNGSVNYTIPWIDTNFLNLGGKRTSLSVGAWSQASGNNTLSVKGSDGLPTGTDTGRQYTTRNTGASLQLNRELTPQLTGSFGVQVSKTSVYLEPYKSGDSSVTDTTYQNDAQAGAQLPLGNTTALTTLGLQYDTTDSGVYPSQGMRTGGSVGYGFGVQGGSAASAQSQSRLSWGQLESGASTYLGFGRSMSDGSKQTVLAARVNAGTLLGTPGESNVYRVGASMNPAYELRGQTTTQAGTSYLTASTELRHNFGVKLGNVVQGVYGLAFVDTGDAWRQGSAANPFNLNTSYGLGTQLNTSFANVQLSYGFTTAGSNKFSLRLGNFW</sequence>
<feature type="region of interest" description="Disordered" evidence="3">
    <location>
        <begin position="509"/>
        <end position="531"/>
    </location>
</feature>
<dbReference type="OrthoDB" id="9776356at2"/>
<feature type="domain" description="POTRA" evidence="5">
    <location>
        <begin position="268"/>
        <end position="342"/>
    </location>
</feature>
<dbReference type="InterPro" id="IPR010827">
    <property type="entry name" value="BamA/TamA_POTRA"/>
</dbReference>
<feature type="signal peptide" evidence="4">
    <location>
        <begin position="1"/>
        <end position="21"/>
    </location>
</feature>
<dbReference type="InterPro" id="IPR034746">
    <property type="entry name" value="POTRA"/>
</dbReference>
<dbReference type="GO" id="GO:0019867">
    <property type="term" value="C:outer membrane"/>
    <property type="evidence" value="ECO:0007669"/>
    <property type="project" value="InterPro"/>
</dbReference>
<gene>
    <name evidence="6" type="ORF">D3875_22335</name>
</gene>
<accession>A0A418V005</accession>